<dbReference type="GO" id="GO:0003899">
    <property type="term" value="F:DNA-directed RNA polymerase activity"/>
    <property type="evidence" value="ECO:0007669"/>
    <property type="project" value="UniProtKB-EC"/>
</dbReference>
<feature type="region of interest" description="Alpha C-terminal domain (alpha-CTD)" evidence="11">
    <location>
        <begin position="249"/>
        <end position="336"/>
    </location>
</feature>
<accession>A0ABS7WR69</accession>
<dbReference type="SUPFAM" id="SSF47789">
    <property type="entry name" value="C-terminal domain of RNA polymerase alpha subunit"/>
    <property type="match status" value="1"/>
</dbReference>
<keyword evidence="14" id="KW-1185">Reference proteome</keyword>
<keyword evidence="6 11" id="KW-0548">Nucleotidyltransferase</keyword>
<dbReference type="SUPFAM" id="SSF56553">
    <property type="entry name" value="Insert subdomain of RNA polymerase alpha subunit"/>
    <property type="match status" value="1"/>
</dbReference>
<comment type="function">
    <text evidence="11">DNA-dependent RNA polymerase catalyzes the transcription of DNA into RNA using the four ribonucleoside triphosphates as substrates.</text>
</comment>
<evidence type="ECO:0000256" key="6">
    <source>
        <dbReference type="ARBA" id="ARBA00022695"/>
    </source>
</evidence>
<comment type="domain">
    <text evidence="11">The N-terminal domain is essential for RNAP assembly and basal transcription, whereas the C-terminal domain is involved in interaction with transcriptional regulators and with upstream promoter elements.</text>
</comment>
<dbReference type="CDD" id="cd06928">
    <property type="entry name" value="RNAP_alpha_NTD"/>
    <property type="match status" value="1"/>
</dbReference>
<comment type="catalytic activity">
    <reaction evidence="10 11">
        <text>RNA(n) + a ribonucleoside 5'-triphosphate = RNA(n+1) + diphosphate</text>
        <dbReference type="Rhea" id="RHEA:21248"/>
        <dbReference type="Rhea" id="RHEA-COMP:14527"/>
        <dbReference type="Rhea" id="RHEA-COMP:17342"/>
        <dbReference type="ChEBI" id="CHEBI:33019"/>
        <dbReference type="ChEBI" id="CHEBI:61557"/>
        <dbReference type="ChEBI" id="CHEBI:140395"/>
        <dbReference type="EC" id="2.7.7.6"/>
    </reaction>
</comment>
<keyword evidence="7 11" id="KW-0804">Transcription</keyword>
<evidence type="ECO:0000256" key="11">
    <source>
        <dbReference type="HAMAP-Rule" id="MF_00059"/>
    </source>
</evidence>
<dbReference type="RefSeq" id="WP_172232283.1">
    <property type="nucleotide sequence ID" value="NZ_CP035946.1"/>
</dbReference>
<dbReference type="InterPro" id="IPR011260">
    <property type="entry name" value="RNAP_asu_C"/>
</dbReference>
<evidence type="ECO:0000259" key="12">
    <source>
        <dbReference type="SMART" id="SM00662"/>
    </source>
</evidence>
<keyword evidence="4 11" id="KW-0240">DNA-directed RNA polymerase</keyword>
<dbReference type="Proteomes" id="UP000786183">
    <property type="component" value="Unassembled WGS sequence"/>
</dbReference>
<feature type="domain" description="DNA-directed RNA polymerase RpoA/D/Rpb3-type" evidence="12">
    <location>
        <begin position="23"/>
        <end position="230"/>
    </location>
</feature>
<dbReference type="HAMAP" id="MF_00059">
    <property type="entry name" value="RNApol_bact_RpoA"/>
    <property type="match status" value="1"/>
</dbReference>
<dbReference type="NCBIfam" id="TIGR02027">
    <property type="entry name" value="rpoA"/>
    <property type="match status" value="1"/>
</dbReference>
<proteinExistence type="inferred from homology"/>
<protein>
    <recommendedName>
        <fullName evidence="3 11">DNA-directed RNA polymerase subunit alpha</fullName>
        <shortName evidence="11">RNAP subunit alpha</shortName>
        <ecNumber evidence="2 11">2.7.7.6</ecNumber>
    </recommendedName>
    <alternativeName>
        <fullName evidence="9 11">RNA polymerase subunit alpha</fullName>
    </alternativeName>
    <alternativeName>
        <fullName evidence="8 11">Transcriptase subunit alpha</fullName>
    </alternativeName>
</protein>
<organism evidence="13 14">
    <name type="scientific">Campylobacter canadensis</name>
    <dbReference type="NCBI Taxonomy" id="449520"/>
    <lineage>
        <taxon>Bacteria</taxon>
        <taxon>Pseudomonadati</taxon>
        <taxon>Campylobacterota</taxon>
        <taxon>Epsilonproteobacteria</taxon>
        <taxon>Campylobacterales</taxon>
        <taxon>Campylobacteraceae</taxon>
        <taxon>Campylobacter</taxon>
    </lineage>
</organism>
<evidence type="ECO:0000256" key="3">
    <source>
        <dbReference type="ARBA" id="ARBA00015972"/>
    </source>
</evidence>
<sequence length="336" mass="37769">MRKVVTQAHVPNSFDIEIIGENKARISAWPFEIGFAITLAHPLKRLLALGAVGYAATAIKIDGINHEFDSKRGMLEDISLFIINIKNTRFRFKNPESKKEVLEFNFKGAKEIRGADLVNENVEVVNPDIYIATINEDTELSFTLIVEKGIGYVASEDLRERNSNDFISIDAFFNPVRNVSYKIENVLHEDNPDHEKIVFDITTDGQISPEDAFKNALEAMYQQMSVFEKITDKVKKPQNKQSKESDIDFTKLLKSVKELGFTVRSSNALEIAGIKYVGELALMSIEDINNLKNVGKKSVDEIVATMKEIGYPIGSNSTSAYKEQLKEKIAELKNKG</sequence>
<evidence type="ECO:0000256" key="4">
    <source>
        <dbReference type="ARBA" id="ARBA00022478"/>
    </source>
</evidence>
<evidence type="ECO:0000256" key="7">
    <source>
        <dbReference type="ARBA" id="ARBA00023163"/>
    </source>
</evidence>
<dbReference type="InterPro" id="IPR036603">
    <property type="entry name" value="RBP11-like"/>
</dbReference>
<dbReference type="EC" id="2.7.7.6" evidence="2 11"/>
<evidence type="ECO:0000256" key="2">
    <source>
        <dbReference type="ARBA" id="ARBA00012418"/>
    </source>
</evidence>
<name>A0ABS7WR69_9BACT</name>
<evidence type="ECO:0000256" key="10">
    <source>
        <dbReference type="ARBA" id="ARBA00048552"/>
    </source>
</evidence>
<evidence type="ECO:0000256" key="5">
    <source>
        <dbReference type="ARBA" id="ARBA00022679"/>
    </source>
</evidence>
<evidence type="ECO:0000256" key="9">
    <source>
        <dbReference type="ARBA" id="ARBA00033070"/>
    </source>
</evidence>
<dbReference type="Gene3D" id="3.30.1360.10">
    <property type="entry name" value="RNA polymerase, RBP11-like subunit"/>
    <property type="match status" value="1"/>
</dbReference>
<comment type="similarity">
    <text evidence="1 11">Belongs to the RNA polymerase alpha chain family.</text>
</comment>
<dbReference type="NCBIfam" id="NF003517">
    <property type="entry name" value="PRK05182.2-3"/>
    <property type="match status" value="1"/>
</dbReference>
<comment type="subunit">
    <text evidence="11">Homodimer. The RNAP catalytic core consists of 2 alpha, 1 beta, 1 beta' and 1 omega subunit. When a sigma factor is associated with the core the holoenzyme is formed, which can initiate transcription.</text>
</comment>
<dbReference type="Gene3D" id="2.170.120.12">
    <property type="entry name" value="DNA-directed RNA polymerase, insert domain"/>
    <property type="match status" value="1"/>
</dbReference>
<evidence type="ECO:0000313" key="14">
    <source>
        <dbReference type="Proteomes" id="UP000786183"/>
    </source>
</evidence>
<reference evidence="13 14" key="1">
    <citation type="submission" date="2020-07" db="EMBL/GenBank/DDBJ databases">
        <title>Transfer of Campylobacter canadensis to the novel genus Avispirillum gen. nov., that also includes two novel species recovered from migratory waterfowl: Avispirillum anseris sp. nov. and Avispirillum brantae sp. nov.</title>
        <authorList>
            <person name="Miller W.G."/>
            <person name="Chapman M.H."/>
            <person name="Yee E."/>
            <person name="Inglis G.D."/>
        </authorList>
    </citation>
    <scope>NUCLEOTIDE SEQUENCE [LARGE SCALE GENOMIC DNA]</scope>
    <source>
        <strain evidence="13 14">L283</strain>
    </source>
</reference>
<gene>
    <name evidence="11" type="primary">rpoA</name>
    <name evidence="13" type="ORF">AVCANL283_00385</name>
</gene>
<evidence type="ECO:0000256" key="1">
    <source>
        <dbReference type="ARBA" id="ARBA00007123"/>
    </source>
</evidence>
<dbReference type="Pfam" id="PF01193">
    <property type="entry name" value="RNA_pol_L"/>
    <property type="match status" value="1"/>
</dbReference>
<dbReference type="InterPro" id="IPR011773">
    <property type="entry name" value="DNA-dir_RpoA"/>
</dbReference>
<dbReference type="Pfam" id="PF03118">
    <property type="entry name" value="RNA_pol_A_CTD"/>
    <property type="match status" value="1"/>
</dbReference>
<dbReference type="InterPro" id="IPR011263">
    <property type="entry name" value="DNA-dir_RNA_pol_RpoA/D/Rpb3"/>
</dbReference>
<dbReference type="InterPro" id="IPR011262">
    <property type="entry name" value="DNA-dir_RNA_pol_insert"/>
</dbReference>
<dbReference type="Pfam" id="PF01000">
    <property type="entry name" value="RNA_pol_A_bac"/>
    <property type="match status" value="1"/>
</dbReference>
<keyword evidence="5 11" id="KW-0808">Transferase</keyword>
<evidence type="ECO:0000313" key="13">
    <source>
        <dbReference type="EMBL" id="MBZ7986569.1"/>
    </source>
</evidence>
<comment type="caution">
    <text evidence="13">The sequence shown here is derived from an EMBL/GenBank/DDBJ whole genome shotgun (WGS) entry which is preliminary data.</text>
</comment>
<dbReference type="SUPFAM" id="SSF55257">
    <property type="entry name" value="RBP11-like subunits of RNA polymerase"/>
    <property type="match status" value="1"/>
</dbReference>
<evidence type="ECO:0000256" key="8">
    <source>
        <dbReference type="ARBA" id="ARBA00032524"/>
    </source>
</evidence>
<dbReference type="InterPro" id="IPR036643">
    <property type="entry name" value="RNApol_insert_sf"/>
</dbReference>
<dbReference type="GO" id="GO:0000428">
    <property type="term" value="C:DNA-directed RNA polymerase complex"/>
    <property type="evidence" value="ECO:0007669"/>
    <property type="project" value="UniProtKB-KW"/>
</dbReference>
<feature type="region of interest" description="Alpha N-terminal domain (alpha-NTD)" evidence="11">
    <location>
        <begin position="1"/>
        <end position="233"/>
    </location>
</feature>
<dbReference type="SMART" id="SM00662">
    <property type="entry name" value="RPOLD"/>
    <property type="match status" value="1"/>
</dbReference>
<dbReference type="Gene3D" id="1.10.150.20">
    <property type="entry name" value="5' to 3' exonuclease, C-terminal subdomain"/>
    <property type="match status" value="1"/>
</dbReference>
<dbReference type="EMBL" id="JACGBB010000001">
    <property type="protein sequence ID" value="MBZ7986569.1"/>
    <property type="molecule type" value="Genomic_DNA"/>
</dbReference>